<evidence type="ECO:0000313" key="2">
    <source>
        <dbReference type="EMBL" id="KIA95864.1"/>
    </source>
</evidence>
<dbReference type="AlphaFoldDB" id="A0A0C1G6X3"/>
<comment type="caution">
    <text evidence="2">The sequence shown here is derived from an EMBL/GenBank/DDBJ whole genome shotgun (WGS) entry which is preliminary data.</text>
</comment>
<dbReference type="EMBL" id="JSYN01000004">
    <property type="protein sequence ID" value="KIA95864.1"/>
    <property type="molecule type" value="Genomic_DNA"/>
</dbReference>
<dbReference type="OrthoDB" id="760531at2"/>
<keyword evidence="1" id="KW-0472">Membrane</keyword>
<proteinExistence type="predicted"/>
<evidence type="ECO:0000313" key="3">
    <source>
        <dbReference type="Proteomes" id="UP000031246"/>
    </source>
</evidence>
<dbReference type="RefSeq" id="WP_039472328.1">
    <property type="nucleotide sequence ID" value="NZ_JSYN01000004.1"/>
</dbReference>
<protein>
    <submittedName>
        <fullName evidence="2">Uncharacterized protein</fullName>
    </submittedName>
</protein>
<feature type="transmembrane region" description="Helical" evidence="1">
    <location>
        <begin position="210"/>
        <end position="231"/>
    </location>
</feature>
<reference evidence="2 3" key="1">
    <citation type="submission" date="2014-10" db="EMBL/GenBank/DDBJ databases">
        <title>Pedobacter Kyungheensis.</title>
        <authorList>
            <person name="Anderson B.M."/>
            <person name="Newman J.D."/>
        </authorList>
    </citation>
    <scope>NUCLEOTIDE SEQUENCE [LARGE SCALE GENOMIC DNA]</scope>
    <source>
        <strain evidence="2 3">KACC 16221</strain>
    </source>
</reference>
<gene>
    <name evidence="2" type="ORF">OC25_04750</name>
</gene>
<feature type="transmembrane region" description="Helical" evidence="1">
    <location>
        <begin position="180"/>
        <end position="198"/>
    </location>
</feature>
<sequence>MSLTPLCEADLLQFEDQLADQEKSVHENFAKLIQLYQRFELNEQALNKFEHKASAMRIQSDYELKKTHWDGELAELKKQFKLLDNRIIAAEQKMSRGIPDDLLIMEKMIAEQELIVADQEKLNQAEAALISHVREIDIEYGKQQEKLNQQRIQPKTEGLTNIAEKLDELRAAEQKTKLKANLIALLPILGIPLLFDYLTKNFGLLSTQPTHSLITGHFIFLIVLILVEIFLADKIRKKASVYLASGYLKTQLKHLRQYATENQRSVNKIENTYKIKLADIDA</sequence>
<organism evidence="2 3">
    <name type="scientific">Pedobacter kyungheensis</name>
    <dbReference type="NCBI Taxonomy" id="1069985"/>
    <lineage>
        <taxon>Bacteria</taxon>
        <taxon>Pseudomonadati</taxon>
        <taxon>Bacteroidota</taxon>
        <taxon>Sphingobacteriia</taxon>
        <taxon>Sphingobacteriales</taxon>
        <taxon>Sphingobacteriaceae</taxon>
        <taxon>Pedobacter</taxon>
    </lineage>
</organism>
<name>A0A0C1G6X3_9SPHI</name>
<keyword evidence="1" id="KW-0812">Transmembrane</keyword>
<keyword evidence="1" id="KW-1133">Transmembrane helix</keyword>
<dbReference type="Proteomes" id="UP000031246">
    <property type="component" value="Unassembled WGS sequence"/>
</dbReference>
<accession>A0A0C1G6X3</accession>
<evidence type="ECO:0000256" key="1">
    <source>
        <dbReference type="SAM" id="Phobius"/>
    </source>
</evidence>
<keyword evidence="3" id="KW-1185">Reference proteome</keyword>